<dbReference type="Proteomes" id="UP000747399">
    <property type="component" value="Unassembled WGS sequence"/>
</dbReference>
<feature type="repeat" description="TPR" evidence="1">
    <location>
        <begin position="166"/>
        <end position="199"/>
    </location>
</feature>
<protein>
    <submittedName>
        <fullName evidence="3">Uncharacterized protein</fullName>
    </submittedName>
</protein>
<feature type="region of interest" description="Disordered" evidence="2">
    <location>
        <begin position="75"/>
        <end position="94"/>
    </location>
</feature>
<evidence type="ECO:0000313" key="4">
    <source>
        <dbReference type="Proteomes" id="UP000747399"/>
    </source>
</evidence>
<dbReference type="PROSITE" id="PS50005">
    <property type="entry name" value="TPR"/>
    <property type="match status" value="1"/>
</dbReference>
<dbReference type="SUPFAM" id="SSF48452">
    <property type="entry name" value="TPR-like"/>
    <property type="match status" value="1"/>
</dbReference>
<keyword evidence="1" id="KW-0802">TPR repeat</keyword>
<proteinExistence type="predicted"/>
<dbReference type="PANTHER" id="PTHR47689">
    <property type="entry name" value="TETRATRICOPEPTIDE REPEAT (TPR)-LIKE SUPERFAMILY PROTEIN"/>
    <property type="match status" value="1"/>
</dbReference>
<dbReference type="InterPro" id="IPR011990">
    <property type="entry name" value="TPR-like_helical_dom_sf"/>
</dbReference>
<feature type="compositionally biased region" description="Polar residues" evidence="2">
    <location>
        <begin position="75"/>
        <end position="90"/>
    </location>
</feature>
<feature type="compositionally biased region" description="Low complexity" evidence="2">
    <location>
        <begin position="480"/>
        <end position="508"/>
    </location>
</feature>
<dbReference type="PANTHER" id="PTHR47689:SF2">
    <property type="entry name" value="TETRATRICOPEPTIDE REPEAT (TPR)-LIKE SUPERFAMILY PROTEIN"/>
    <property type="match status" value="1"/>
</dbReference>
<dbReference type="EMBL" id="BNCO01000034">
    <property type="protein sequence ID" value="GIL59390.1"/>
    <property type="molecule type" value="Genomic_DNA"/>
</dbReference>
<dbReference type="Gene3D" id="1.25.40.10">
    <property type="entry name" value="Tetratricopeptide repeat domain"/>
    <property type="match status" value="1"/>
</dbReference>
<organism evidence="3 4">
    <name type="scientific">Volvox africanus</name>
    <dbReference type="NCBI Taxonomy" id="51714"/>
    <lineage>
        <taxon>Eukaryota</taxon>
        <taxon>Viridiplantae</taxon>
        <taxon>Chlorophyta</taxon>
        <taxon>core chlorophytes</taxon>
        <taxon>Chlorophyceae</taxon>
        <taxon>CS clade</taxon>
        <taxon>Chlamydomonadales</taxon>
        <taxon>Volvocaceae</taxon>
        <taxon>Volvox</taxon>
    </lineage>
</organism>
<comment type="caution">
    <text evidence="3">The sequence shown here is derived from an EMBL/GenBank/DDBJ whole genome shotgun (WGS) entry which is preliminary data.</text>
</comment>
<sequence>MVIGHASRATLAFGACLCYSQYRYVSALPFGRLMAVCRVHVVPGCDQDGVPAMTNTGNWAAWLLGIAAMAPGTCNADNRQSSAEPSSHSPTAAVPVTAAGNGVPGFTNHPLEYDPVTNEHTAKMTLARTAALEYYNGGKYAQAETKFREAVAEAQLGFVANDPHIASAKNNLAEFLRNTGRWDEAEALYKEALDLLERNFGEKHWLFVAALHNLALSYEARGDLSAARATMERVLSLRLSMFGPHHFLYADSLFALGHMLRVDPKHRPEGLRMMSEAVRLLEDAERVQVSVVLYWLTEVANAHTADGRPDLAANALRRAVAHMATERGDEAAAASALNDQLTETLAAGGRLSEAVQTAEAALSARRRMFGERALVVAQSEIRVAQLLLAAHLQDRNPAATPKQQQAPEGPGPSLRALQHAEAAARISAANVDECSQRGMLSEPPPDRLLKRLRAAHTLGSAAKLVATLAGVGDSVTTAAATSSASSTDSKSGANSASGGMSLSSASTSPPQALRRWPWWPFGGNSKRAPLPVVVDASSAPQLALQAPTHPAAPVAELALADARLEQAVAALTGALQGGKQLLQAVGAGRRGLPQGVSTDELAGLLVETQLQLLDVLDRLGLVLQARVAAGQGAAAGTNEAGGSGDVVERHRRVLEQQERVAVELLA</sequence>
<dbReference type="Pfam" id="PF13424">
    <property type="entry name" value="TPR_12"/>
    <property type="match status" value="1"/>
</dbReference>
<dbReference type="InterPro" id="IPR019734">
    <property type="entry name" value="TPR_rpt"/>
</dbReference>
<reference evidence="3" key="1">
    <citation type="journal article" date="2021" name="Proc. Natl. Acad. Sci. U.S.A.">
        <title>Three genomes in the algal genus Volvox reveal the fate of a haploid sex-determining region after a transition to homothallism.</title>
        <authorList>
            <person name="Yamamoto K."/>
            <person name="Hamaji T."/>
            <person name="Kawai-Toyooka H."/>
            <person name="Matsuzaki R."/>
            <person name="Takahashi F."/>
            <person name="Nishimura Y."/>
            <person name="Kawachi M."/>
            <person name="Noguchi H."/>
            <person name="Minakuchi Y."/>
            <person name="Umen J.G."/>
            <person name="Toyoda A."/>
            <person name="Nozaki H."/>
        </authorList>
    </citation>
    <scope>NUCLEOTIDE SEQUENCE</scope>
    <source>
        <strain evidence="3">NIES-3780</strain>
    </source>
</reference>
<keyword evidence="4" id="KW-1185">Reference proteome</keyword>
<gene>
    <name evidence="3" type="ORF">Vafri_14249</name>
</gene>
<accession>A0A8J4BD13</accession>
<evidence type="ECO:0000256" key="2">
    <source>
        <dbReference type="SAM" id="MobiDB-lite"/>
    </source>
</evidence>
<evidence type="ECO:0000256" key="1">
    <source>
        <dbReference type="PROSITE-ProRule" id="PRU00339"/>
    </source>
</evidence>
<dbReference type="AlphaFoldDB" id="A0A8J4BD13"/>
<feature type="region of interest" description="Disordered" evidence="2">
    <location>
        <begin position="480"/>
        <end position="509"/>
    </location>
</feature>
<name>A0A8J4BD13_9CHLO</name>
<evidence type="ECO:0000313" key="3">
    <source>
        <dbReference type="EMBL" id="GIL59390.1"/>
    </source>
</evidence>
<dbReference type="SMART" id="SM00028">
    <property type="entry name" value="TPR"/>
    <property type="match status" value="3"/>
</dbReference>